<evidence type="ECO:0000256" key="8">
    <source>
        <dbReference type="ARBA" id="ARBA00023015"/>
    </source>
</evidence>
<sequence>MNSNSTNLQSIWRYMESGRSFNLSVMQNDCYPNSTALWHSPVHGNGQRNFFNSIDIPLTSLTPINISQSNPIMINDGTIGVCYDNKDGRINNENLKKINVSSAVDNFSNNIKISDKAGEKKVNIFKSDEILNKSIICPEKIETLPTTRSNITSLPIFPPPSKIEVSGRINNNFNINKSLQPPINPNQSSETMLHSIETTSIPSILNSSHYFDSPTYGYTTTPQYDINNQTTINDISNNHKITFNNLLSTNNMANLYSNIPFINDSNNLYGNNYYNMRRQLPNMGQGFESNIPVNVFPMNNNNSNSMPKYFNDYNNERTIENWNQKNVPSLQNDNLDSDNISQGILKDFRERNLIKDDGTKSEPLSPKALCSVCLNAPSNGLHFGAKACAACAAFFRRSICDNKKYICKKSQRCLITAISDTGGYRKMCRECRMRRCLSVGMQPSNVQNRKHVHLIMPRKDMLGTGSRICYENIKHDADNCGAIIVGLVIQNVNQFKNIFIVSSYSLEVLRLTAVIFVLTRTAININVNKIKKHWKKSFVLSVPPTIFGCISITLVTYYIFKMPLKISLAYAFIIGASGPMIPTFMSEYLTNKSLGLQSGICEIWKLTTSIDNILCLIFLNITMDIGFQETNQNPLDVCSHIGIGIGIGIALGIIFWYFPFNKTSQSLPLIRVLMIISSGGAALFYFNIINYTSTALFCILISSFVAGIRFKRDSILGIKPNEQVYLDNLWNYIFEPYLFFITGYHCNFSNFVPETFIFCFIIIAFATISKIIFALLSTLFLTLTRGEKIFLSLSSIPRAAIQAANTIMILNLSQNSEISEDGKILHLTVVVSLIVPPILCQWIYAYMGGKLLKRFTVNDLNIQNVTVVEDKNSIPKYT</sequence>
<keyword evidence="9" id="KW-0238">DNA-binding</keyword>
<dbReference type="PANTHER" id="PTHR31102:SF1">
    <property type="entry name" value="CATION_H+ EXCHANGER DOMAIN-CONTAINING PROTEIN"/>
    <property type="match status" value="1"/>
</dbReference>
<dbReference type="Pfam" id="PF00105">
    <property type="entry name" value="zf-C4"/>
    <property type="match status" value="1"/>
</dbReference>
<feature type="transmembrane region" description="Helical" evidence="14">
    <location>
        <begin position="694"/>
        <end position="710"/>
    </location>
</feature>
<keyword evidence="12" id="KW-0675">Receptor</keyword>
<accession>A0A0N5A4R2</accession>
<evidence type="ECO:0000256" key="11">
    <source>
        <dbReference type="ARBA" id="ARBA00023163"/>
    </source>
</evidence>
<dbReference type="Pfam" id="PF00999">
    <property type="entry name" value="Na_H_Exchanger"/>
    <property type="match status" value="1"/>
</dbReference>
<feature type="transmembrane region" description="Helical" evidence="14">
    <location>
        <begin position="538"/>
        <end position="560"/>
    </location>
</feature>
<dbReference type="PANTHER" id="PTHR31102">
    <property type="match status" value="1"/>
</dbReference>
<dbReference type="GO" id="GO:0043565">
    <property type="term" value="F:sequence-specific DNA binding"/>
    <property type="evidence" value="ECO:0007669"/>
    <property type="project" value="InterPro"/>
</dbReference>
<dbReference type="WBParaSite" id="PTRK_0001669000.1">
    <property type="protein sequence ID" value="PTRK_0001669000.1"/>
    <property type="gene ID" value="PTRK_0001669000"/>
</dbReference>
<evidence type="ECO:0000256" key="10">
    <source>
        <dbReference type="ARBA" id="ARBA00023136"/>
    </source>
</evidence>
<dbReference type="InterPro" id="IPR006153">
    <property type="entry name" value="Cation/H_exchanger_TM"/>
</dbReference>
<keyword evidence="7 14" id="KW-1133">Transmembrane helix</keyword>
<name>A0A0N5A4R2_PARTI</name>
<protein>
    <submittedName>
        <fullName evidence="17">Nuclear receptor domain-containing protein</fullName>
    </submittedName>
</protein>
<feature type="domain" description="Nuclear receptor" evidence="15">
    <location>
        <begin position="367"/>
        <end position="448"/>
    </location>
</feature>
<dbReference type="InterPro" id="IPR038770">
    <property type="entry name" value="Na+/solute_symporter_sf"/>
</dbReference>
<evidence type="ECO:0000256" key="12">
    <source>
        <dbReference type="ARBA" id="ARBA00023170"/>
    </source>
</evidence>
<keyword evidence="6" id="KW-0862">Zinc</keyword>
<dbReference type="Gene3D" id="1.20.1530.20">
    <property type="match status" value="1"/>
</dbReference>
<dbReference type="Gene3D" id="3.30.50.10">
    <property type="entry name" value="Erythroid Transcription Factor GATA-1, subunit A"/>
    <property type="match status" value="1"/>
</dbReference>
<feature type="transmembrane region" description="Helical" evidence="14">
    <location>
        <begin position="824"/>
        <end position="844"/>
    </location>
</feature>
<evidence type="ECO:0000256" key="7">
    <source>
        <dbReference type="ARBA" id="ARBA00022989"/>
    </source>
</evidence>
<evidence type="ECO:0000256" key="1">
    <source>
        <dbReference type="ARBA" id="ARBA00004141"/>
    </source>
</evidence>
<keyword evidence="11" id="KW-0804">Transcription</keyword>
<dbReference type="GO" id="GO:0008270">
    <property type="term" value="F:zinc ion binding"/>
    <property type="evidence" value="ECO:0007669"/>
    <property type="project" value="UniProtKB-KW"/>
</dbReference>
<dbReference type="SMART" id="SM00399">
    <property type="entry name" value="ZnF_C4"/>
    <property type="match status" value="1"/>
</dbReference>
<proteinExistence type="inferred from homology"/>
<keyword evidence="5" id="KW-0863">Zinc-finger</keyword>
<feature type="transmembrane region" description="Helical" evidence="14">
    <location>
        <begin position="756"/>
        <end position="783"/>
    </location>
</feature>
<dbReference type="AlphaFoldDB" id="A0A0N5A4R2"/>
<feature type="transmembrane region" description="Helical" evidence="14">
    <location>
        <begin position="639"/>
        <end position="658"/>
    </location>
</feature>
<dbReference type="InterPro" id="IPR051843">
    <property type="entry name" value="CPA1_transporter"/>
</dbReference>
<dbReference type="Proteomes" id="UP000038045">
    <property type="component" value="Unplaced"/>
</dbReference>
<dbReference type="STRING" id="131310.A0A0N5A4R2"/>
<evidence type="ECO:0000256" key="13">
    <source>
        <dbReference type="ARBA" id="ARBA00023242"/>
    </source>
</evidence>
<keyword evidence="10 14" id="KW-0472">Membrane</keyword>
<dbReference type="PROSITE" id="PS00031">
    <property type="entry name" value="NUCLEAR_REC_DBD_1"/>
    <property type="match status" value="1"/>
</dbReference>
<feature type="transmembrane region" description="Helical" evidence="14">
    <location>
        <begin position="566"/>
        <end position="585"/>
    </location>
</feature>
<dbReference type="GO" id="GO:0016020">
    <property type="term" value="C:membrane"/>
    <property type="evidence" value="ECO:0007669"/>
    <property type="project" value="UniProtKB-SubCell"/>
</dbReference>
<evidence type="ECO:0000313" key="17">
    <source>
        <dbReference type="WBParaSite" id="PTRK_0001669000.1"/>
    </source>
</evidence>
<keyword evidence="8" id="KW-0805">Transcription regulation</keyword>
<comment type="subcellular location">
    <subcellularLocation>
        <location evidence="1">Membrane</location>
        <topology evidence="1">Multi-pass membrane protein</topology>
    </subcellularLocation>
</comment>
<keyword evidence="13" id="KW-0539">Nucleus</keyword>
<evidence type="ECO:0000313" key="16">
    <source>
        <dbReference type="Proteomes" id="UP000038045"/>
    </source>
</evidence>
<evidence type="ECO:0000256" key="5">
    <source>
        <dbReference type="ARBA" id="ARBA00022771"/>
    </source>
</evidence>
<comment type="similarity">
    <text evidence="2">Belongs to the monovalent cation:proton antiporter 1 (CPA1) transporter (TC 2.A.36) family.</text>
</comment>
<dbReference type="InterPro" id="IPR013088">
    <property type="entry name" value="Znf_NHR/GATA"/>
</dbReference>
<organism evidence="16 17">
    <name type="scientific">Parastrongyloides trichosuri</name>
    <name type="common">Possum-specific nematode worm</name>
    <dbReference type="NCBI Taxonomy" id="131310"/>
    <lineage>
        <taxon>Eukaryota</taxon>
        <taxon>Metazoa</taxon>
        <taxon>Ecdysozoa</taxon>
        <taxon>Nematoda</taxon>
        <taxon>Chromadorea</taxon>
        <taxon>Rhabditida</taxon>
        <taxon>Tylenchina</taxon>
        <taxon>Panagrolaimomorpha</taxon>
        <taxon>Strongyloidoidea</taxon>
        <taxon>Strongyloididae</taxon>
        <taxon>Parastrongyloides</taxon>
    </lineage>
</organism>
<evidence type="ECO:0000256" key="2">
    <source>
        <dbReference type="ARBA" id="ARBA00007367"/>
    </source>
</evidence>
<dbReference type="SUPFAM" id="SSF57716">
    <property type="entry name" value="Glucocorticoid receptor-like (DNA-binding domain)"/>
    <property type="match status" value="1"/>
</dbReference>
<evidence type="ECO:0000259" key="15">
    <source>
        <dbReference type="PROSITE" id="PS51030"/>
    </source>
</evidence>
<dbReference type="GO" id="GO:0015297">
    <property type="term" value="F:antiporter activity"/>
    <property type="evidence" value="ECO:0007669"/>
    <property type="project" value="InterPro"/>
</dbReference>
<reference evidence="17" key="1">
    <citation type="submission" date="2017-02" db="UniProtKB">
        <authorList>
            <consortium name="WormBaseParasite"/>
        </authorList>
    </citation>
    <scope>IDENTIFICATION</scope>
</reference>
<dbReference type="GO" id="GO:1902600">
    <property type="term" value="P:proton transmembrane transport"/>
    <property type="evidence" value="ECO:0007669"/>
    <property type="project" value="InterPro"/>
</dbReference>
<keyword evidence="3 14" id="KW-0812">Transmembrane</keyword>
<dbReference type="InterPro" id="IPR001628">
    <property type="entry name" value="Znf_hrmn_rcpt"/>
</dbReference>
<evidence type="ECO:0000256" key="4">
    <source>
        <dbReference type="ARBA" id="ARBA00022723"/>
    </source>
</evidence>
<keyword evidence="16" id="KW-1185">Reference proteome</keyword>
<dbReference type="GO" id="GO:0003700">
    <property type="term" value="F:DNA-binding transcription factor activity"/>
    <property type="evidence" value="ECO:0007669"/>
    <property type="project" value="InterPro"/>
</dbReference>
<evidence type="ECO:0000256" key="9">
    <source>
        <dbReference type="ARBA" id="ARBA00023125"/>
    </source>
</evidence>
<dbReference type="PROSITE" id="PS51030">
    <property type="entry name" value="NUCLEAR_REC_DBD_2"/>
    <property type="match status" value="1"/>
</dbReference>
<feature type="transmembrane region" description="Helical" evidence="14">
    <location>
        <begin position="670"/>
        <end position="688"/>
    </location>
</feature>
<dbReference type="PRINTS" id="PR00047">
    <property type="entry name" value="STROIDFINGER"/>
</dbReference>
<evidence type="ECO:0000256" key="6">
    <source>
        <dbReference type="ARBA" id="ARBA00022833"/>
    </source>
</evidence>
<keyword evidence="4" id="KW-0479">Metal-binding</keyword>
<evidence type="ECO:0000256" key="3">
    <source>
        <dbReference type="ARBA" id="ARBA00022692"/>
    </source>
</evidence>
<evidence type="ECO:0000256" key="14">
    <source>
        <dbReference type="SAM" id="Phobius"/>
    </source>
</evidence>